<keyword evidence="2" id="KW-1185">Reference proteome</keyword>
<gene>
    <name evidence="1" type="ORF">F7D09_0772</name>
</gene>
<protein>
    <submittedName>
        <fullName evidence="1">Uncharacterized protein</fullName>
    </submittedName>
</protein>
<dbReference type="RefSeq" id="WP_152234129.1">
    <property type="nucleotide sequence ID" value="NZ_JBHSKZ010000027.1"/>
</dbReference>
<dbReference type="Proteomes" id="UP000441772">
    <property type="component" value="Unassembled WGS sequence"/>
</dbReference>
<dbReference type="AlphaFoldDB" id="A0A6I1GM53"/>
<reference evidence="1 2" key="1">
    <citation type="submission" date="2019-09" db="EMBL/GenBank/DDBJ databases">
        <title>Characterization of the phylogenetic diversity of two novel species belonging to the genus Bifidobacterium: Bifidobacterium cebidarum sp. nov. and Bifidobacterium leontopitheci sp. nov.</title>
        <authorList>
            <person name="Lugli G.A."/>
            <person name="Duranti S."/>
            <person name="Milani C."/>
            <person name="Turroni F."/>
            <person name="Ventura M."/>
        </authorList>
    </citation>
    <scope>NUCLEOTIDE SEQUENCE [LARGE SCALE GENOMIC DNA]</scope>
    <source>
        <strain evidence="1 2">LMG 31471</strain>
    </source>
</reference>
<proteinExistence type="predicted"/>
<evidence type="ECO:0000313" key="1">
    <source>
        <dbReference type="EMBL" id="KAB7790666.1"/>
    </source>
</evidence>
<sequence length="82" mass="9404">MSDNPFDDEEYDRFVFHPGDLIEVTDPEEIASVCKKTGLYPYPEVKQAWVSAEAKKRFRAGLLFSTDDLADEYDRLKASGRL</sequence>
<organism evidence="1 2">
    <name type="scientific">Bifidobacterium leontopitheci</name>
    <dbReference type="NCBI Taxonomy" id="2650774"/>
    <lineage>
        <taxon>Bacteria</taxon>
        <taxon>Bacillati</taxon>
        <taxon>Actinomycetota</taxon>
        <taxon>Actinomycetes</taxon>
        <taxon>Bifidobacteriales</taxon>
        <taxon>Bifidobacteriaceae</taxon>
        <taxon>Bifidobacterium</taxon>
    </lineage>
</organism>
<name>A0A6I1GM53_9BIFI</name>
<comment type="caution">
    <text evidence="1">The sequence shown here is derived from an EMBL/GenBank/DDBJ whole genome shotgun (WGS) entry which is preliminary data.</text>
</comment>
<accession>A0A6I1GM53</accession>
<dbReference type="EMBL" id="WBVT01000008">
    <property type="protein sequence ID" value="KAB7790666.1"/>
    <property type="molecule type" value="Genomic_DNA"/>
</dbReference>
<evidence type="ECO:0000313" key="2">
    <source>
        <dbReference type="Proteomes" id="UP000441772"/>
    </source>
</evidence>